<dbReference type="EMBL" id="WSSB01000005">
    <property type="protein sequence ID" value="MXR36695.1"/>
    <property type="molecule type" value="Genomic_DNA"/>
</dbReference>
<protein>
    <submittedName>
        <fullName evidence="1">Uncharacterized protein</fullName>
    </submittedName>
</protein>
<name>A0A845BK51_9NEIS</name>
<dbReference type="Proteomes" id="UP000467214">
    <property type="component" value="Unassembled WGS sequence"/>
</dbReference>
<gene>
    <name evidence="1" type="ORF">GQF02_06900</name>
</gene>
<accession>A0A845BK51</accession>
<dbReference type="AlphaFoldDB" id="A0A845BK51"/>
<evidence type="ECO:0000313" key="2">
    <source>
        <dbReference type="Proteomes" id="UP000467214"/>
    </source>
</evidence>
<organism evidence="1 2">
    <name type="scientific">Craterilacuibacter sinensis</name>
    <dbReference type="NCBI Taxonomy" id="2686017"/>
    <lineage>
        <taxon>Bacteria</taxon>
        <taxon>Pseudomonadati</taxon>
        <taxon>Pseudomonadota</taxon>
        <taxon>Betaproteobacteria</taxon>
        <taxon>Neisseriales</taxon>
        <taxon>Neisseriaceae</taxon>
        <taxon>Craterilacuibacter</taxon>
    </lineage>
</organism>
<proteinExistence type="predicted"/>
<dbReference type="RefSeq" id="WP_160795849.1">
    <property type="nucleotide sequence ID" value="NZ_WSSB01000005.1"/>
</dbReference>
<evidence type="ECO:0000313" key="1">
    <source>
        <dbReference type="EMBL" id="MXR36695.1"/>
    </source>
</evidence>
<reference evidence="1 2" key="1">
    <citation type="submission" date="2019-12" db="EMBL/GenBank/DDBJ databases">
        <title>Neisseriaceae gen. nov. sp. Genome sequencing and assembly.</title>
        <authorList>
            <person name="Liu Z."/>
            <person name="Li A."/>
        </authorList>
    </citation>
    <scope>NUCLEOTIDE SEQUENCE [LARGE SCALE GENOMIC DNA]</scope>
    <source>
        <strain evidence="1 2">B2N2-7</strain>
    </source>
</reference>
<comment type="caution">
    <text evidence="1">The sequence shown here is derived from an EMBL/GenBank/DDBJ whole genome shotgun (WGS) entry which is preliminary data.</text>
</comment>
<keyword evidence="2" id="KW-1185">Reference proteome</keyword>
<sequence length="106" mass="11715">MAANASLLVRTFVRTFVFVQRTSVTIICSFPSFPSFVGLRDSRQIPDISTILVFKERLIAAQASEAIFSAINQQLNQQGYIARDGQIIDASIVPVPRQTIRSAEKA</sequence>